<dbReference type="Proteomes" id="UP001140234">
    <property type="component" value="Unassembled WGS sequence"/>
</dbReference>
<comment type="caution">
    <text evidence="1">The sequence shown here is derived from an EMBL/GenBank/DDBJ whole genome shotgun (WGS) entry which is preliminary data.</text>
</comment>
<evidence type="ECO:0000313" key="2">
    <source>
        <dbReference type="Proteomes" id="UP001140234"/>
    </source>
</evidence>
<sequence length="615" mass="64158">MLDDTAQPHYPLPSHAPAGQVMDIETVCSLLRDLDTTSYHRAAEHKQSLDDVWPPQLEDAFIQGKPPPPIHVSRKCVAVRVFASVGQKKYQIEETRPGGYSTELIGRNDIISRYIFMKTTQFRTRKQVSSHIQVWAHCRRPPSSRDMPGGEFERLQAMFQQYYSRQSSDQQQSKKKGRRVASASSASAAAAAQRVLSRGGLGICAGARSPVSAAGSLPAERKRSSQWFDDSPAKRCRRVVSEMPPLDFGLSREHGEGAAELSLMGPQFVHPQWKSGPVGALFDVRAVSGVVPGTHLQPLVQGTPLLAHPAMFLPPLDLAVDARHSVYGLGISSPMDPSVAAFAATLAAMTGLEADGASPALGAGNCAAALVSAAPSPQAFKGMAAASCDNALGFAAGAISAFATAASAVDCPGSMSPHLRHALPVAPVCSTPASAVNPRVRCGDVYAPLHPSSWGQPSTGSGAAYGFQHTGPDMPTDTSAPDSTAAGLDAPAAVSVPDKPGYSVVSSTLLARADRSAGDPASEHSQASLSEDPPSSPALAAMAVDFVAHWMERLRGYSGADSQSCDPGLLTAHASSASPPPSGCSGSSADGGGGSGGDCNYDWNVNFLPFITYPL</sequence>
<gene>
    <name evidence="1" type="ORF">IWQ57_000143</name>
</gene>
<keyword evidence="2" id="KW-1185">Reference proteome</keyword>
<evidence type="ECO:0000313" key="1">
    <source>
        <dbReference type="EMBL" id="KAJ2775986.1"/>
    </source>
</evidence>
<accession>A0ACC1K928</accession>
<proteinExistence type="predicted"/>
<name>A0ACC1K928_9FUNG</name>
<protein>
    <submittedName>
        <fullName evidence="1">Uncharacterized protein</fullName>
    </submittedName>
</protein>
<dbReference type="EMBL" id="JANBUJ010000001">
    <property type="protein sequence ID" value="KAJ2775986.1"/>
    <property type="molecule type" value="Genomic_DNA"/>
</dbReference>
<organism evidence="1 2">
    <name type="scientific">Coemansia nantahalensis</name>
    <dbReference type="NCBI Taxonomy" id="2789366"/>
    <lineage>
        <taxon>Eukaryota</taxon>
        <taxon>Fungi</taxon>
        <taxon>Fungi incertae sedis</taxon>
        <taxon>Zoopagomycota</taxon>
        <taxon>Kickxellomycotina</taxon>
        <taxon>Kickxellomycetes</taxon>
        <taxon>Kickxellales</taxon>
        <taxon>Kickxellaceae</taxon>
        <taxon>Coemansia</taxon>
    </lineage>
</organism>
<reference evidence="1" key="1">
    <citation type="submission" date="2022-07" db="EMBL/GenBank/DDBJ databases">
        <title>Phylogenomic reconstructions and comparative analyses of Kickxellomycotina fungi.</title>
        <authorList>
            <person name="Reynolds N.K."/>
            <person name="Stajich J.E."/>
            <person name="Barry K."/>
            <person name="Grigoriev I.V."/>
            <person name="Crous P."/>
            <person name="Smith M.E."/>
        </authorList>
    </citation>
    <scope>NUCLEOTIDE SEQUENCE</scope>
    <source>
        <strain evidence="1">CBS 109366</strain>
    </source>
</reference>